<dbReference type="GO" id="GO:0016491">
    <property type="term" value="F:oxidoreductase activity"/>
    <property type="evidence" value="ECO:0007669"/>
    <property type="project" value="InterPro"/>
</dbReference>
<name>A0AA40TUB4_9PSED</name>
<evidence type="ECO:0000313" key="1">
    <source>
        <dbReference type="EMBL" id="KPY97291.1"/>
    </source>
</evidence>
<comment type="caution">
    <text evidence="1">The sequence shown here is derived from an EMBL/GenBank/DDBJ whole genome shotgun (WGS) entry which is preliminary data.</text>
</comment>
<dbReference type="SUPFAM" id="SSF56003">
    <property type="entry name" value="Molybdenum cofactor-binding domain"/>
    <property type="match status" value="1"/>
</dbReference>
<protein>
    <submittedName>
        <fullName evidence="1">Uncharacterized protein</fullName>
    </submittedName>
</protein>
<dbReference type="PANTHER" id="PTHR47495:SF1">
    <property type="entry name" value="BLL3820 PROTEIN"/>
    <property type="match status" value="1"/>
</dbReference>
<dbReference type="EMBL" id="LJRO01000288">
    <property type="protein sequence ID" value="KPY97291.1"/>
    <property type="molecule type" value="Genomic_DNA"/>
</dbReference>
<reference evidence="1 2" key="1">
    <citation type="submission" date="2015-09" db="EMBL/GenBank/DDBJ databases">
        <title>Genome announcement of multiple Pseudomonas syringae strains.</title>
        <authorList>
            <person name="Thakur S."/>
            <person name="Wang P.W."/>
            <person name="Gong Y."/>
            <person name="Weir B.S."/>
            <person name="Guttman D.S."/>
        </authorList>
    </citation>
    <scope>NUCLEOTIDE SEQUENCE [LARGE SCALE GENOMIC DNA]</scope>
    <source>
        <strain evidence="1 2">ICMP9151</strain>
    </source>
</reference>
<proteinExistence type="predicted"/>
<dbReference type="InterPro" id="IPR037165">
    <property type="entry name" value="AldOxase/xan_DH_Mopterin-bd_sf"/>
</dbReference>
<gene>
    <name evidence="1" type="ORF">ALO43_200284</name>
</gene>
<accession>A0AA40TUB4</accession>
<dbReference type="Gene3D" id="3.30.365.10">
    <property type="entry name" value="Aldehyde oxidase/xanthine dehydrogenase, molybdopterin binding domain"/>
    <property type="match status" value="1"/>
</dbReference>
<sequence length="66" mass="6981">MHADQPDIDVLLLDYPDYNLGEFGARGIGEIGVTGLAAAVANAVYHATGKRVRSLPISKEKLMAGL</sequence>
<dbReference type="PANTHER" id="PTHR47495">
    <property type="entry name" value="ALDEHYDE DEHYDROGENASE"/>
    <property type="match status" value="1"/>
</dbReference>
<dbReference type="InterPro" id="IPR052516">
    <property type="entry name" value="N-heterocyclic_Hydroxylase"/>
</dbReference>
<evidence type="ECO:0000313" key="2">
    <source>
        <dbReference type="Proteomes" id="UP000050523"/>
    </source>
</evidence>
<dbReference type="AlphaFoldDB" id="A0AA40TUB4"/>
<organism evidence="1 2">
    <name type="scientific">Pseudomonas tremae</name>
    <dbReference type="NCBI Taxonomy" id="200454"/>
    <lineage>
        <taxon>Bacteria</taxon>
        <taxon>Pseudomonadati</taxon>
        <taxon>Pseudomonadota</taxon>
        <taxon>Gammaproteobacteria</taxon>
        <taxon>Pseudomonadales</taxon>
        <taxon>Pseudomonadaceae</taxon>
        <taxon>Pseudomonas</taxon>
    </lineage>
</organism>
<dbReference type="Proteomes" id="UP000050523">
    <property type="component" value="Unassembled WGS sequence"/>
</dbReference>